<dbReference type="InterPro" id="IPR004242">
    <property type="entry name" value="Transposase_21"/>
</dbReference>
<evidence type="ECO:0000256" key="1">
    <source>
        <dbReference type="SAM" id="MobiDB-lite"/>
    </source>
</evidence>
<comment type="caution">
    <text evidence="2">The sequence shown here is derived from an EMBL/GenBank/DDBJ whole genome shotgun (WGS) entry which is preliminary data.</text>
</comment>
<dbReference type="EMBL" id="AYKW01000044">
    <property type="protein sequence ID" value="PIL26616.1"/>
    <property type="molecule type" value="Genomic_DNA"/>
</dbReference>
<name>A0A2G8RYL9_9APHY</name>
<sequence>MQTMDKPTDDVVAPLLQSFAFLNVEDGVMSVKAQIPSPPLWATLLTNGTNPYFVSTVARVKETQHNLGKKLVQLDQDVVEAHRISQQQLSIEAGCKGMNDSVEDLEMKLRKAHCDITTLRAEHIATTGLLEQMSSDVSSLRGQGEGLGTRSKQMKDSISGISTTADAITTIVGELHAQNATARRFTYAPQPSFVSDTSIDEQPSSHDSVSSSHSQSFAESRPEPLLIEPAHRDTPLEKNRGPYEVQGGAEHTPADNSSPETVGWDAHGRSESGEGGDPTDKEYIPDEISPDWLLAIVTVCQDIVEPTFLELYGWYFTSVAYTAECVCILGIFEDDEDREISGTLQTSKTRRNHKISDSKREKQAAMKTSRLEAQVMATTLDDGRQPAGPSSIERPRNFPDAPSLDRVGEVNGAIPLPNIPPNMPPQTSVNQESAQASPEVKRRTSELAMLESELHHCSRAVPTNTTLTFASPPALYTDPITPLRPESLNNGKFQVLCAWLRTRRDWLEQLEPIGITYTDNHRNSLMEKVNYQLDCLARLERDCWDRAKVATKVPGIYVLSDEEGPVVIASCRSLHETISGSLLIALACIAPILEARRGMEPFLVATLMMVVILHRMAGVARPYIAFTLASLRVVILGAIYSVQRPHGLTPAQLALLQKLPDDVQIAATALKLDTSLISFASCPRCSFIYLPNTDTPDDPFPRTCTNQETDQPVCSEPLVAKKVLAPLKKGGQPRTQKPVNAEPWSDIMDTPAVRTFVGPDGALFSTPPSGHVHLVFSLFVDWFNPNSNKQAGHHHSVGTIYLALLNLPIHLRYCPENIYLAGIIPGPTKPSLHQLNYLLRPLVDEFLDLWNRGIHIKKTFLNPAGCFIRAAVIPLVCDLPASRKTAGFASHSAAHFCSFCLLPKRDICNVDRATWPGSRTRHEHLERAREWRDAPTNNTQDALFAAHGLCWSELLRLPYWDPTRFTLLDAMHNLFLGELHHHCITLWGMKTAEGCAAPGIVPKNASKVHTAVEQQACLDKIAAALRAPTPSAKALSAVRKDYLATVTVFNSIPITKSNLGKMDYALKLIERVASHGVASIRILPVLPYSSNSFHLVQEDDEASEPENQFGWIFTGRVLEEIRKDISAIHIPLWLERPPANIGSAATGKLKADHWRTLCTVHVVITLGRLWGHISSSANEKAVLENFMHLIAAVDLATRRTMSRERAIAFDTHMEAYLLGIRSLYDAQLVPNHHLSLHLKECLFLFGPTHGWWAYPFERYNGLLQRLKTNRKQGV</sequence>
<reference evidence="2 3" key="1">
    <citation type="journal article" date="2015" name="Sci. Rep.">
        <title>Chromosome-level genome map provides insights into diverse defense mechanisms in the medicinal fungus Ganoderma sinense.</title>
        <authorList>
            <person name="Zhu Y."/>
            <person name="Xu J."/>
            <person name="Sun C."/>
            <person name="Zhou S."/>
            <person name="Xu H."/>
            <person name="Nelson D.R."/>
            <person name="Qian J."/>
            <person name="Song J."/>
            <person name="Luo H."/>
            <person name="Xiang L."/>
            <person name="Li Y."/>
            <person name="Xu Z."/>
            <person name="Ji A."/>
            <person name="Wang L."/>
            <person name="Lu S."/>
            <person name="Hayward A."/>
            <person name="Sun W."/>
            <person name="Li X."/>
            <person name="Schwartz D.C."/>
            <person name="Wang Y."/>
            <person name="Chen S."/>
        </authorList>
    </citation>
    <scope>NUCLEOTIDE SEQUENCE [LARGE SCALE GENOMIC DNA]</scope>
    <source>
        <strain evidence="2 3">ZZ0214-1</strain>
    </source>
</reference>
<feature type="compositionally biased region" description="Low complexity" evidence="1">
    <location>
        <begin position="205"/>
        <end position="219"/>
    </location>
</feature>
<keyword evidence="3" id="KW-1185">Reference proteome</keyword>
<evidence type="ECO:0000313" key="2">
    <source>
        <dbReference type="EMBL" id="PIL26616.1"/>
    </source>
</evidence>
<feature type="compositionally biased region" description="Basic and acidic residues" evidence="1">
    <location>
        <begin position="354"/>
        <end position="364"/>
    </location>
</feature>
<evidence type="ECO:0000313" key="3">
    <source>
        <dbReference type="Proteomes" id="UP000230002"/>
    </source>
</evidence>
<accession>A0A2G8RYL9</accession>
<dbReference type="Proteomes" id="UP000230002">
    <property type="component" value="Unassembled WGS sequence"/>
</dbReference>
<feature type="compositionally biased region" description="Basic and acidic residues" evidence="1">
    <location>
        <begin position="266"/>
        <end position="284"/>
    </location>
</feature>
<feature type="compositionally biased region" description="Polar residues" evidence="1">
    <location>
        <begin position="193"/>
        <end position="202"/>
    </location>
</feature>
<dbReference type="Pfam" id="PF02992">
    <property type="entry name" value="Transposase_21"/>
    <property type="match status" value="1"/>
</dbReference>
<evidence type="ECO:0008006" key="4">
    <source>
        <dbReference type="Google" id="ProtNLM"/>
    </source>
</evidence>
<gene>
    <name evidence="2" type="ORF">GSI_11310</name>
</gene>
<dbReference type="PANTHER" id="PTHR46579:SF2">
    <property type="entry name" value="C2H2-TYPE DOMAIN-CONTAINING PROTEIN"/>
    <property type="match status" value="1"/>
</dbReference>
<feature type="region of interest" description="Disordered" evidence="1">
    <location>
        <begin position="193"/>
        <end position="284"/>
    </location>
</feature>
<dbReference type="PANTHER" id="PTHR46579">
    <property type="entry name" value="F5/8 TYPE C DOMAIN-CONTAINING PROTEIN-RELATED"/>
    <property type="match status" value="1"/>
</dbReference>
<feature type="region of interest" description="Disordered" evidence="1">
    <location>
        <begin position="380"/>
        <end position="407"/>
    </location>
</feature>
<feature type="compositionally biased region" description="Basic and acidic residues" evidence="1">
    <location>
        <begin position="229"/>
        <end position="241"/>
    </location>
</feature>
<protein>
    <recommendedName>
        <fullName evidence="4">DUF4218 domain-containing protein</fullName>
    </recommendedName>
</protein>
<feature type="region of interest" description="Disordered" evidence="1">
    <location>
        <begin position="347"/>
        <end position="367"/>
    </location>
</feature>
<feature type="region of interest" description="Disordered" evidence="1">
    <location>
        <begin position="135"/>
        <end position="155"/>
    </location>
</feature>
<dbReference type="OrthoDB" id="3247418at2759"/>
<dbReference type="AlphaFoldDB" id="A0A2G8RYL9"/>
<dbReference type="STRING" id="1077348.A0A2G8RYL9"/>
<proteinExistence type="predicted"/>
<organism evidence="2 3">
    <name type="scientific">Ganoderma sinense ZZ0214-1</name>
    <dbReference type="NCBI Taxonomy" id="1077348"/>
    <lineage>
        <taxon>Eukaryota</taxon>
        <taxon>Fungi</taxon>
        <taxon>Dikarya</taxon>
        <taxon>Basidiomycota</taxon>
        <taxon>Agaricomycotina</taxon>
        <taxon>Agaricomycetes</taxon>
        <taxon>Polyporales</taxon>
        <taxon>Polyporaceae</taxon>
        <taxon>Ganoderma</taxon>
    </lineage>
</organism>